<dbReference type="NCBIfam" id="TIGR00860">
    <property type="entry name" value="LIC"/>
    <property type="match status" value="1"/>
</dbReference>
<dbReference type="PRINTS" id="PR00252">
    <property type="entry name" value="NRIONCHANNEL"/>
</dbReference>
<feature type="domain" description="Neurotransmitter-gated ion-channel transmembrane" evidence="13">
    <location>
        <begin position="273"/>
        <end position="356"/>
    </location>
</feature>
<comment type="similarity">
    <text evidence="11">Belongs to the ligand-gated ion channel (TC 1.A.9) family.</text>
</comment>
<evidence type="ECO:0000256" key="11">
    <source>
        <dbReference type="RuleBase" id="RU000687"/>
    </source>
</evidence>
<dbReference type="RefSeq" id="XP_055894912.1">
    <property type="nucleotide sequence ID" value="XM_056038937.1"/>
</dbReference>
<dbReference type="InterPro" id="IPR018000">
    <property type="entry name" value="Neurotransmitter_ion_chnl_CS"/>
</dbReference>
<evidence type="ECO:0000256" key="2">
    <source>
        <dbReference type="ARBA" id="ARBA00004236"/>
    </source>
</evidence>
<keyword evidence="3 11" id="KW-0813">Transport</keyword>
<evidence type="ECO:0000256" key="10">
    <source>
        <dbReference type="ARBA" id="ARBA00023303"/>
    </source>
</evidence>
<evidence type="ECO:0000259" key="13">
    <source>
        <dbReference type="Pfam" id="PF02932"/>
    </source>
</evidence>
<dbReference type="Pfam" id="PF02932">
    <property type="entry name" value="Neur_chan_memb"/>
    <property type="match status" value="1"/>
</dbReference>
<dbReference type="InterPro" id="IPR006029">
    <property type="entry name" value="Neurotrans-gated_channel_TM"/>
</dbReference>
<dbReference type="SUPFAM" id="SSF90112">
    <property type="entry name" value="Neurotransmitter-gated ion-channel transmembrane pore"/>
    <property type="match status" value="1"/>
</dbReference>
<keyword evidence="14" id="KW-1185">Reference proteome</keyword>
<evidence type="ECO:0000313" key="16">
    <source>
        <dbReference type="RefSeq" id="XP_055894913.1"/>
    </source>
</evidence>
<evidence type="ECO:0000259" key="12">
    <source>
        <dbReference type="Pfam" id="PF02931"/>
    </source>
</evidence>
<dbReference type="GO" id="GO:0004888">
    <property type="term" value="F:transmembrane signaling receptor activity"/>
    <property type="evidence" value="ECO:0007669"/>
    <property type="project" value="InterPro"/>
</dbReference>
<dbReference type="OrthoDB" id="407674at2759"/>
<feature type="transmembrane region" description="Helical" evidence="11">
    <location>
        <begin position="409"/>
        <end position="435"/>
    </location>
</feature>
<feature type="chain" id="PRO_5044522219" evidence="11">
    <location>
        <begin position="24"/>
        <end position="444"/>
    </location>
</feature>
<evidence type="ECO:0000256" key="5">
    <source>
        <dbReference type="ARBA" id="ARBA00022692"/>
    </source>
</evidence>
<proteinExistence type="inferred from homology"/>
<feature type="transmembrane region" description="Helical" evidence="11">
    <location>
        <begin position="266"/>
        <end position="289"/>
    </location>
</feature>
<dbReference type="InterPro" id="IPR006201">
    <property type="entry name" value="Neur_channel"/>
</dbReference>
<gene>
    <name evidence="15 16" type="primary">LOC106054562</name>
</gene>
<dbReference type="Gene3D" id="2.70.170.10">
    <property type="entry name" value="Neurotransmitter-gated ion-channel ligand-binding domain"/>
    <property type="match status" value="1"/>
</dbReference>
<dbReference type="PRINTS" id="PR00253">
    <property type="entry name" value="GABAARECEPTR"/>
</dbReference>
<feature type="domain" description="Neurotransmitter-gated ion-channel ligand-binding" evidence="12">
    <location>
        <begin position="47"/>
        <end position="215"/>
    </location>
</feature>
<dbReference type="GO" id="GO:0005230">
    <property type="term" value="F:extracellular ligand-gated monoatomic ion channel activity"/>
    <property type="evidence" value="ECO:0007669"/>
    <property type="project" value="InterPro"/>
</dbReference>
<dbReference type="Proteomes" id="UP001165740">
    <property type="component" value="Chromosome 8"/>
</dbReference>
<dbReference type="Gene3D" id="1.20.58.390">
    <property type="entry name" value="Neurotransmitter-gated ion-channel transmembrane domain"/>
    <property type="match status" value="1"/>
</dbReference>
<feature type="transmembrane region" description="Helical" evidence="11">
    <location>
        <begin position="332"/>
        <end position="353"/>
    </location>
</feature>
<dbReference type="CDD" id="cd19049">
    <property type="entry name" value="LGIC_TM_anion"/>
    <property type="match status" value="1"/>
</dbReference>
<evidence type="ECO:0000256" key="1">
    <source>
        <dbReference type="ARBA" id="ARBA00004141"/>
    </source>
</evidence>
<keyword evidence="9 11" id="KW-0472">Membrane</keyword>
<evidence type="ECO:0000256" key="3">
    <source>
        <dbReference type="ARBA" id="ARBA00022448"/>
    </source>
</evidence>
<feature type="signal peptide" evidence="11">
    <location>
        <begin position="1"/>
        <end position="23"/>
    </location>
</feature>
<dbReference type="SUPFAM" id="SSF63712">
    <property type="entry name" value="Nicotinic receptor ligand binding domain-like"/>
    <property type="match status" value="1"/>
</dbReference>
<evidence type="ECO:0000256" key="4">
    <source>
        <dbReference type="ARBA" id="ARBA00022475"/>
    </source>
</evidence>
<dbReference type="OMA" id="IKRIWVP"/>
<dbReference type="InterPro" id="IPR036719">
    <property type="entry name" value="Neuro-gated_channel_TM_sf"/>
</dbReference>
<name>A0A9W3B624_BIOGL</name>
<dbReference type="InterPro" id="IPR038050">
    <property type="entry name" value="Neuro_actylchol_rec"/>
</dbReference>
<dbReference type="GO" id="GO:0005886">
    <property type="term" value="C:plasma membrane"/>
    <property type="evidence" value="ECO:0007669"/>
    <property type="project" value="UniProtKB-SubCell"/>
</dbReference>
<keyword evidence="8 11" id="KW-0406">Ion transport</keyword>
<keyword evidence="7 11" id="KW-1133">Transmembrane helix</keyword>
<reference evidence="15 16" key="1">
    <citation type="submission" date="2025-04" db="UniProtKB">
        <authorList>
            <consortium name="RefSeq"/>
        </authorList>
    </citation>
    <scope>IDENTIFICATION</scope>
</reference>
<dbReference type="InterPro" id="IPR006028">
    <property type="entry name" value="GABAA/Glycine_rcpt"/>
</dbReference>
<evidence type="ECO:0000256" key="8">
    <source>
        <dbReference type="ARBA" id="ARBA00023065"/>
    </source>
</evidence>
<evidence type="ECO:0000313" key="14">
    <source>
        <dbReference type="Proteomes" id="UP001165740"/>
    </source>
</evidence>
<dbReference type="PANTHER" id="PTHR18945">
    <property type="entry name" value="NEUROTRANSMITTER GATED ION CHANNEL"/>
    <property type="match status" value="1"/>
</dbReference>
<evidence type="ECO:0000256" key="6">
    <source>
        <dbReference type="ARBA" id="ARBA00022729"/>
    </source>
</evidence>
<keyword evidence="5 11" id="KW-0812">Transmembrane</keyword>
<dbReference type="Pfam" id="PF02931">
    <property type="entry name" value="Neur_chan_LBD"/>
    <property type="match status" value="1"/>
</dbReference>
<organism evidence="14 16">
    <name type="scientific">Biomphalaria glabrata</name>
    <name type="common">Bloodfluke planorb</name>
    <name type="synonym">Freshwater snail</name>
    <dbReference type="NCBI Taxonomy" id="6526"/>
    <lineage>
        <taxon>Eukaryota</taxon>
        <taxon>Metazoa</taxon>
        <taxon>Spiralia</taxon>
        <taxon>Lophotrochozoa</taxon>
        <taxon>Mollusca</taxon>
        <taxon>Gastropoda</taxon>
        <taxon>Heterobranchia</taxon>
        <taxon>Euthyneura</taxon>
        <taxon>Panpulmonata</taxon>
        <taxon>Hygrophila</taxon>
        <taxon>Lymnaeoidea</taxon>
        <taxon>Planorbidae</taxon>
        <taxon>Biomphalaria</taxon>
    </lineage>
</organism>
<accession>A0A9W3B624</accession>
<evidence type="ECO:0000256" key="9">
    <source>
        <dbReference type="ARBA" id="ARBA00023136"/>
    </source>
</evidence>
<keyword evidence="10 11" id="KW-0407">Ion channel</keyword>
<dbReference type="GeneID" id="106054562"/>
<keyword evidence="6 11" id="KW-0732">Signal</keyword>
<comment type="caution">
    <text evidence="11">Lacks conserved residue(s) required for the propagation of feature annotation.</text>
</comment>
<dbReference type="InterPro" id="IPR006202">
    <property type="entry name" value="Neur_chan_lig-bd"/>
</dbReference>
<evidence type="ECO:0000313" key="15">
    <source>
        <dbReference type="RefSeq" id="XP_055894912.1"/>
    </source>
</evidence>
<sequence>MNTWRLTGFVAVFCSLCVSSLLGTETTKRLKKSEILTNIVRLAQDTYDDLKTTPPLYDENYPATIQVVMYVSSIDAVNEASMDFTMGILLHLKWLDPRIHHPKAILYFKESGLDYLDFDTENIKKVWLPDIFFPDEKKGSFHDIMTRNQMMRLYKDGYILYISRLTLTLSCTMDLLNYPFDKQKCHVALMSFAYSDTDIEFKWINTSEAQSMQMFGNSEPIVWNDAVILPQFEVKKIFPGSCERRYHQKSGNHSCIQAGIHLTRNVGFYIVQMYIPSMLIVMLSWISFWLNSNSVPGRVSLGLLTVLTMTTQSSSVNAALPRVSYTKAIDVWMSTCLVFVFAALLEFAVVNVLSRKESIRGFSFRNMFAIPKDDEKEEGPPAMCEMTVPLDGFKDPDTQKKRRFPKKGIVYAVYVDVMARFFFPVCFILFIIVYWCVYGSQVDD</sequence>
<dbReference type="RefSeq" id="XP_055894913.1">
    <property type="nucleotide sequence ID" value="XM_056038938.1"/>
</dbReference>
<keyword evidence="4" id="KW-1003">Cell membrane</keyword>
<dbReference type="InterPro" id="IPR036734">
    <property type="entry name" value="Neur_chan_lig-bd_sf"/>
</dbReference>
<comment type="subcellular location">
    <subcellularLocation>
        <location evidence="2">Cell membrane</location>
    </subcellularLocation>
    <subcellularLocation>
        <location evidence="1">Membrane</location>
        <topology evidence="1">Multi-pass membrane protein</topology>
    </subcellularLocation>
</comment>
<dbReference type="PROSITE" id="PS00236">
    <property type="entry name" value="NEUROTR_ION_CHANNEL"/>
    <property type="match status" value="1"/>
</dbReference>
<protein>
    <submittedName>
        <fullName evidence="15 16">Glycine receptor subunit alpha-4-like</fullName>
    </submittedName>
</protein>
<evidence type="ECO:0000256" key="7">
    <source>
        <dbReference type="ARBA" id="ARBA00022989"/>
    </source>
</evidence>
<dbReference type="AlphaFoldDB" id="A0A9W3B624"/>